<evidence type="ECO:0008006" key="3">
    <source>
        <dbReference type="Google" id="ProtNLM"/>
    </source>
</evidence>
<name>A0A238JQQ8_9RHOB</name>
<organism evidence="1 2">
    <name type="scientific">Maliponia aquimaris</name>
    <dbReference type="NCBI Taxonomy" id="1673631"/>
    <lineage>
        <taxon>Bacteria</taxon>
        <taxon>Pseudomonadati</taxon>
        <taxon>Pseudomonadota</taxon>
        <taxon>Alphaproteobacteria</taxon>
        <taxon>Rhodobacterales</taxon>
        <taxon>Paracoccaceae</taxon>
        <taxon>Maliponia</taxon>
    </lineage>
</organism>
<gene>
    <name evidence="1" type="ORF">MAA8898_00372</name>
</gene>
<keyword evidence="2" id="KW-1185">Reference proteome</keyword>
<accession>A0A238JQQ8</accession>
<dbReference type="InterPro" id="IPR036673">
    <property type="entry name" value="Cyanovirin-N_sf"/>
</dbReference>
<reference evidence="1 2" key="1">
    <citation type="submission" date="2017-05" db="EMBL/GenBank/DDBJ databases">
        <authorList>
            <person name="Song R."/>
            <person name="Chenine A.L."/>
            <person name="Ruprecht R.M."/>
        </authorList>
    </citation>
    <scope>NUCLEOTIDE SEQUENCE [LARGE SCALE GENOMIC DNA]</scope>
    <source>
        <strain evidence="1 2">CECT 8898</strain>
    </source>
</reference>
<dbReference type="AlphaFoldDB" id="A0A238JQQ8"/>
<dbReference type="RefSeq" id="WP_176445037.1">
    <property type="nucleotide sequence ID" value="NZ_FXYF01000001.1"/>
</dbReference>
<dbReference type="EMBL" id="FXYF01000001">
    <property type="protein sequence ID" value="SMX32990.1"/>
    <property type="molecule type" value="Genomic_DNA"/>
</dbReference>
<evidence type="ECO:0000313" key="2">
    <source>
        <dbReference type="Proteomes" id="UP000207598"/>
    </source>
</evidence>
<sequence>MAASTFQNTCSNITLGYGADGGTMISATCLKADGMPNATSIAVPAIGSTDGTLSN</sequence>
<protein>
    <recommendedName>
        <fullName evidence="3">Cyanovirin-N domain-containing protein</fullName>
    </recommendedName>
</protein>
<proteinExistence type="predicted"/>
<dbReference type="Proteomes" id="UP000207598">
    <property type="component" value="Unassembled WGS sequence"/>
</dbReference>
<evidence type="ECO:0000313" key="1">
    <source>
        <dbReference type="EMBL" id="SMX32990.1"/>
    </source>
</evidence>
<dbReference type="Gene3D" id="2.30.60.10">
    <property type="entry name" value="Cyanovirin-N"/>
    <property type="match status" value="1"/>
</dbReference>